<evidence type="ECO:0000313" key="2">
    <source>
        <dbReference type="Proteomes" id="UP001175353"/>
    </source>
</evidence>
<reference evidence="1" key="1">
    <citation type="submission" date="2023-06" db="EMBL/GenBank/DDBJ databases">
        <title>Black Yeasts Isolated from many extreme environments.</title>
        <authorList>
            <person name="Coleine C."/>
            <person name="Stajich J.E."/>
            <person name="Selbmann L."/>
        </authorList>
    </citation>
    <scope>NUCLEOTIDE SEQUENCE</scope>
    <source>
        <strain evidence="1">CCFEE 5200</strain>
    </source>
</reference>
<dbReference type="EMBL" id="JAUJLE010000455">
    <property type="protein sequence ID" value="KAK0955863.1"/>
    <property type="molecule type" value="Genomic_DNA"/>
</dbReference>
<name>A0AAN6H4G3_9PEZI</name>
<comment type="caution">
    <text evidence="1">The sequence shown here is derived from an EMBL/GenBank/DDBJ whole genome shotgun (WGS) entry which is preliminary data.</text>
</comment>
<proteinExistence type="predicted"/>
<dbReference type="AlphaFoldDB" id="A0AAN6H4G3"/>
<protein>
    <submittedName>
        <fullName evidence="1">Uncharacterized protein</fullName>
    </submittedName>
</protein>
<dbReference type="Proteomes" id="UP001175353">
    <property type="component" value="Unassembled WGS sequence"/>
</dbReference>
<organism evidence="1 2">
    <name type="scientific">Friedmanniomyces endolithicus</name>
    <dbReference type="NCBI Taxonomy" id="329885"/>
    <lineage>
        <taxon>Eukaryota</taxon>
        <taxon>Fungi</taxon>
        <taxon>Dikarya</taxon>
        <taxon>Ascomycota</taxon>
        <taxon>Pezizomycotina</taxon>
        <taxon>Dothideomycetes</taxon>
        <taxon>Dothideomycetidae</taxon>
        <taxon>Mycosphaerellales</taxon>
        <taxon>Teratosphaeriaceae</taxon>
        <taxon>Friedmanniomyces</taxon>
    </lineage>
</organism>
<keyword evidence="2" id="KW-1185">Reference proteome</keyword>
<gene>
    <name evidence="1" type="ORF">LTR91_022660</name>
</gene>
<accession>A0AAN6H4G3</accession>
<sequence length="132" mass="14125">MGYLPVRHTRDSVRVFEVVEGACVAPEEDGRSSCSDGGCTGCGGIGSRVVEQALSKEMRLHRQLDYNGRRAGEAIAVEERGIEEQEAGEFTAELDLPSFDLLPWDDRLMLSPSAWDAFVPPGGIATGGPGNS</sequence>
<evidence type="ECO:0000313" key="1">
    <source>
        <dbReference type="EMBL" id="KAK0955863.1"/>
    </source>
</evidence>